<dbReference type="Proteomes" id="UP000053237">
    <property type="component" value="Unassembled WGS sequence"/>
</dbReference>
<evidence type="ECO:0000313" key="2">
    <source>
        <dbReference type="EMBL" id="CCI50253.1"/>
    </source>
</evidence>
<accession>A0A024GTH1</accession>
<keyword evidence="1" id="KW-0812">Transmembrane</keyword>
<name>A0A024GTH1_9STRA</name>
<dbReference type="InterPro" id="IPR052649">
    <property type="entry name" value="NCE102-like"/>
</dbReference>
<comment type="caution">
    <text evidence="2">The sequence shown here is derived from an EMBL/GenBank/DDBJ whole genome shotgun (WGS) entry which is preliminary data.</text>
</comment>
<keyword evidence="1" id="KW-0472">Membrane</keyword>
<dbReference type="OrthoDB" id="161289at2759"/>
<reference evidence="2 3" key="1">
    <citation type="submission" date="2012-05" db="EMBL/GenBank/DDBJ databases">
        <title>Recombination and specialization in a pathogen metapopulation.</title>
        <authorList>
            <person name="Gardiner A."/>
            <person name="Kemen E."/>
            <person name="Schultz-Larsen T."/>
            <person name="MacLean D."/>
            <person name="Van Oosterhout C."/>
            <person name="Jones J.D.G."/>
        </authorList>
    </citation>
    <scope>NUCLEOTIDE SEQUENCE [LARGE SCALE GENOMIC DNA]</scope>
    <source>
        <strain evidence="2 3">Ac Nc2</strain>
    </source>
</reference>
<protein>
    <recommendedName>
        <fullName evidence="4">MARVEL domain-containing protein</fullName>
    </recommendedName>
</protein>
<sequence>MVLGSPTILHILLWFRTVQFGLSCVAFACIAAGSKGKSRTMFISSTERVEMRLYYGGPTYNFVLLVTFASTCYCFYWMVVLAHSRRFDITSHTQHASLWTRPNNFCWIMDVLLTILSLSAGCALAASDYIRYCDAISDAINCSALTTCAVMCVALFTSLLSYVAWLMWQRHQQTNLRSYVRRDCLTTHRPSNSTVLDTSLIPDFVSVPICKDDELSLDGSSTFSLKHFC</sequence>
<evidence type="ECO:0000313" key="3">
    <source>
        <dbReference type="Proteomes" id="UP000053237"/>
    </source>
</evidence>
<proteinExistence type="predicted"/>
<dbReference type="EMBL" id="CAIX01000434">
    <property type="protein sequence ID" value="CCI50253.1"/>
    <property type="molecule type" value="Genomic_DNA"/>
</dbReference>
<gene>
    <name evidence="2" type="ORF">BN9_118880</name>
</gene>
<keyword evidence="1" id="KW-1133">Transmembrane helix</keyword>
<evidence type="ECO:0008006" key="4">
    <source>
        <dbReference type="Google" id="ProtNLM"/>
    </source>
</evidence>
<feature type="transmembrane region" description="Helical" evidence="1">
    <location>
        <begin position="107"/>
        <end position="130"/>
    </location>
</feature>
<evidence type="ECO:0000256" key="1">
    <source>
        <dbReference type="SAM" id="Phobius"/>
    </source>
</evidence>
<feature type="transmembrane region" description="Helical" evidence="1">
    <location>
        <begin position="12"/>
        <end position="32"/>
    </location>
</feature>
<keyword evidence="3" id="KW-1185">Reference proteome</keyword>
<dbReference type="PANTHER" id="PTHR28165:SF1">
    <property type="entry name" value="NON-CLASSICAL EXPORT PROTEIN 2-RELATED"/>
    <property type="match status" value="1"/>
</dbReference>
<dbReference type="PANTHER" id="PTHR28165">
    <property type="entry name" value="NON-CLASSICAL EXPORT PROTEIN 2-RELATED"/>
    <property type="match status" value="1"/>
</dbReference>
<dbReference type="AlphaFoldDB" id="A0A024GTH1"/>
<feature type="transmembrane region" description="Helical" evidence="1">
    <location>
        <begin position="53"/>
        <end position="78"/>
    </location>
</feature>
<feature type="transmembrane region" description="Helical" evidence="1">
    <location>
        <begin position="142"/>
        <end position="168"/>
    </location>
</feature>
<dbReference type="InParanoid" id="A0A024GTH1"/>
<organism evidence="2 3">
    <name type="scientific">Albugo candida</name>
    <dbReference type="NCBI Taxonomy" id="65357"/>
    <lineage>
        <taxon>Eukaryota</taxon>
        <taxon>Sar</taxon>
        <taxon>Stramenopiles</taxon>
        <taxon>Oomycota</taxon>
        <taxon>Peronosporomycetes</taxon>
        <taxon>Albuginales</taxon>
        <taxon>Albuginaceae</taxon>
        <taxon>Albugo</taxon>
    </lineage>
</organism>